<comment type="caution">
    <text evidence="2">The sequence shown here is derived from an EMBL/GenBank/DDBJ whole genome shotgun (WGS) entry which is preliminary data.</text>
</comment>
<keyword evidence="1" id="KW-1133">Transmembrane helix</keyword>
<evidence type="ECO:0000313" key="3">
    <source>
        <dbReference type="Proteomes" id="UP000663981"/>
    </source>
</evidence>
<gene>
    <name evidence="2" type="ORF">I7822_25055</name>
</gene>
<evidence type="ECO:0000256" key="1">
    <source>
        <dbReference type="SAM" id="Phobius"/>
    </source>
</evidence>
<dbReference type="EMBL" id="JAGDEL010000027">
    <property type="protein sequence ID" value="MBO1514903.1"/>
    <property type="molecule type" value="Genomic_DNA"/>
</dbReference>
<keyword evidence="1" id="KW-0472">Membrane</keyword>
<proteinExistence type="predicted"/>
<protein>
    <recommendedName>
        <fullName evidence="4">DUF4352 domain-containing protein</fullName>
    </recommendedName>
</protein>
<name>A0ABS3N9P1_9BACI</name>
<sequence>MDKHHIRKVIGILVLFTIFMCCLTVINIEISAEKIDTKLVRVNKTASDNGITFTIGDAVKEGHERISLEYVIETEQNINIQNDDIFGKPEIYINGKWINQSMNWNVEKIGENKYKGLIHINPEYELPNNYDVKFGFYQILNQSGRWEIEFSFK</sequence>
<evidence type="ECO:0000313" key="2">
    <source>
        <dbReference type="EMBL" id="MBO1514903.1"/>
    </source>
</evidence>
<accession>A0ABS3N9P1</accession>
<dbReference type="RefSeq" id="WP_207981802.1">
    <property type="nucleotide sequence ID" value="NZ_JAGDEL010000027.1"/>
</dbReference>
<keyword evidence="3" id="KW-1185">Reference proteome</keyword>
<organism evidence="2 3">
    <name type="scientific">Metabacillus bambusae</name>
    <dbReference type="NCBI Taxonomy" id="2795218"/>
    <lineage>
        <taxon>Bacteria</taxon>
        <taxon>Bacillati</taxon>
        <taxon>Bacillota</taxon>
        <taxon>Bacilli</taxon>
        <taxon>Bacillales</taxon>
        <taxon>Bacillaceae</taxon>
        <taxon>Metabacillus</taxon>
    </lineage>
</organism>
<feature type="transmembrane region" description="Helical" evidence="1">
    <location>
        <begin position="9"/>
        <end position="28"/>
    </location>
</feature>
<evidence type="ECO:0008006" key="4">
    <source>
        <dbReference type="Google" id="ProtNLM"/>
    </source>
</evidence>
<dbReference type="Proteomes" id="UP000663981">
    <property type="component" value="Unassembled WGS sequence"/>
</dbReference>
<reference evidence="2 3" key="1">
    <citation type="submission" date="2021-03" db="EMBL/GenBank/DDBJ databases">
        <title>Whole genome sequence of Metabacillus bambusae BG109.</title>
        <authorList>
            <person name="Jeong J.W."/>
        </authorList>
    </citation>
    <scope>NUCLEOTIDE SEQUENCE [LARGE SCALE GENOMIC DNA]</scope>
    <source>
        <strain evidence="2 3">BG109</strain>
    </source>
</reference>
<keyword evidence="1" id="KW-0812">Transmembrane</keyword>
<dbReference type="Gene3D" id="2.60.40.1630">
    <property type="entry name" value="bacillus anthracis domain"/>
    <property type="match status" value="1"/>
</dbReference>